<dbReference type="InterPro" id="IPR008699">
    <property type="entry name" value="NDUFB8"/>
</dbReference>
<keyword evidence="1" id="KW-1133">Transmembrane helix</keyword>
<comment type="caution">
    <text evidence="2">The sequence shown here is derived from an EMBL/GenBank/DDBJ whole genome shotgun (WGS) entry which is preliminary data.</text>
</comment>
<dbReference type="AlphaFoldDB" id="A0AAW1D4Z0"/>
<keyword evidence="3" id="KW-1185">Reference proteome</keyword>
<dbReference type="PANTHER" id="PTHR12840:SF1">
    <property type="entry name" value="NADH DEHYDROGENASE [UBIQUINONE] 1 BETA SUBCOMPLEX SUBUNIT 8, MITOCHONDRIAL"/>
    <property type="match status" value="1"/>
</dbReference>
<evidence type="ECO:0000256" key="1">
    <source>
        <dbReference type="SAM" id="Phobius"/>
    </source>
</evidence>
<name>A0AAW1D4Z0_9HEMI</name>
<keyword evidence="1" id="KW-0812">Transmembrane</keyword>
<gene>
    <name evidence="2" type="ORF">O3M35_009596</name>
</gene>
<protein>
    <recommendedName>
        <fullName evidence="4">NADH dehydrogenase [ubiquinone] 1 beta subcomplex subunit 8, mitochondrial</fullName>
    </recommendedName>
</protein>
<dbReference type="Proteomes" id="UP001461498">
    <property type="component" value="Unassembled WGS sequence"/>
</dbReference>
<evidence type="ECO:0000313" key="3">
    <source>
        <dbReference type="Proteomes" id="UP001461498"/>
    </source>
</evidence>
<reference evidence="2 3" key="1">
    <citation type="submission" date="2022-12" db="EMBL/GenBank/DDBJ databases">
        <title>Chromosome-level genome assembly of true bugs.</title>
        <authorList>
            <person name="Ma L."/>
            <person name="Li H."/>
        </authorList>
    </citation>
    <scope>NUCLEOTIDE SEQUENCE [LARGE SCALE GENOMIC DNA]</scope>
    <source>
        <strain evidence="2">Lab_2022b</strain>
    </source>
</reference>
<dbReference type="GO" id="GO:0005739">
    <property type="term" value="C:mitochondrion"/>
    <property type="evidence" value="ECO:0007669"/>
    <property type="project" value="InterPro"/>
</dbReference>
<sequence length="175" mass="20825">MSLLKTNSFYNVFKRSISFSSSLKVWNKDWAPGPYPINDEERRIAAKKYFLLPEEYEPKPDDGFGAGDYPNFKPYSVDARDPFYPWDYPEYRRNFCEALQEDQHFYGEDRYNVQMRPRYSLLQMLLMTASVFGVSALLMYLTNDFFFLPMMPHHIHKPGIKHYTYESPQSHKSEP</sequence>
<evidence type="ECO:0008006" key="4">
    <source>
        <dbReference type="Google" id="ProtNLM"/>
    </source>
</evidence>
<dbReference type="Pfam" id="PF05821">
    <property type="entry name" value="NDUF_B8"/>
    <property type="match status" value="1"/>
</dbReference>
<dbReference type="EMBL" id="JAPXFL010000006">
    <property type="protein sequence ID" value="KAK9505577.1"/>
    <property type="molecule type" value="Genomic_DNA"/>
</dbReference>
<accession>A0AAW1D4Z0</accession>
<organism evidence="2 3">
    <name type="scientific">Rhynocoris fuscipes</name>
    <dbReference type="NCBI Taxonomy" id="488301"/>
    <lineage>
        <taxon>Eukaryota</taxon>
        <taxon>Metazoa</taxon>
        <taxon>Ecdysozoa</taxon>
        <taxon>Arthropoda</taxon>
        <taxon>Hexapoda</taxon>
        <taxon>Insecta</taxon>
        <taxon>Pterygota</taxon>
        <taxon>Neoptera</taxon>
        <taxon>Paraneoptera</taxon>
        <taxon>Hemiptera</taxon>
        <taxon>Heteroptera</taxon>
        <taxon>Panheteroptera</taxon>
        <taxon>Cimicomorpha</taxon>
        <taxon>Reduviidae</taxon>
        <taxon>Harpactorinae</taxon>
        <taxon>Harpactorini</taxon>
        <taxon>Rhynocoris</taxon>
    </lineage>
</organism>
<keyword evidence="1" id="KW-0472">Membrane</keyword>
<proteinExistence type="predicted"/>
<dbReference type="PANTHER" id="PTHR12840">
    <property type="entry name" value="NADH-UBIQUINONE OXIDOREDUCTASE ASHI SUBUNIT"/>
    <property type="match status" value="1"/>
</dbReference>
<feature type="transmembrane region" description="Helical" evidence="1">
    <location>
        <begin position="119"/>
        <end position="141"/>
    </location>
</feature>
<evidence type="ECO:0000313" key="2">
    <source>
        <dbReference type="EMBL" id="KAK9505577.1"/>
    </source>
</evidence>